<name>A0ACB7J5W1_PLECO</name>
<evidence type="ECO:0000313" key="2">
    <source>
        <dbReference type="Proteomes" id="UP000824881"/>
    </source>
</evidence>
<proteinExistence type="predicted"/>
<keyword evidence="2" id="KW-1185">Reference proteome</keyword>
<protein>
    <submittedName>
        <fullName evidence="1">Uncharacterized protein</fullName>
    </submittedName>
</protein>
<accession>A0ACB7J5W1</accession>
<dbReference type="EMBL" id="WQMT02000002">
    <property type="protein sequence ID" value="KAG9225967.1"/>
    <property type="molecule type" value="Genomic_DNA"/>
</dbReference>
<sequence>MAEEPSDNWLVEQRVAQLEEISQRRNVLLRQMYRMLQRKHDIGTPLPADDDDADADGVDAFLERFDLAKHPETSSIVTLSQEELDVPIPTVEDPADDDDPESDDLLALQPAEDTDVGAPDAQRTKPPPNPYRLRPAQPEDQDSDRDELDFLSTPPRSRHRTPSQPPVRSRSPSRPTSRPPPPGSPVAIDISDSSPPPPEVIDVDADEVEKREDSPMEVFEVDVQERDVSETHVQVTDADTPENEVVTEDIEEGTNPLAVQPSEMQTDDSPVLQDVGRDTAQAQPLPPPLQPTSSPNNEAPDDVASPVAMPVENMAYRPGPAVVSAEGSSAGGPLVAEHQADHIQPPPTDVVAEPAALRTDTTDTKDSHSNHEDVEMEDAQETPTDPASVTVPSQPAPPVAADPSNVVLPTESRIAEVSPQVATISPATLFMPPIIERRRPPHILRGIRSPALENLGYVFEPPQDVDMETSDAPASDPTQYHTFDPHYTLPPLKSLPAEYQRKGKLTKAQRKREKEKREREKDGSVPKDVLSKEDNWTPLGLNRWAAVLNANPLYTKVSRATKCLLTKDWGTAFTELRLIKTFNHIENLKDAGRWSFRQPKKQRGVGGLQKTHWDYLMDEMKWMRTDFREERRWKLALAYNLSTAVLEWHAAGDTATRITNGICMKWRPPRSYDRVPEEEEDTGMIVDESHPLPGFTEESAPGDVIDAPEDHDEEAQLKPMNPLSILNYNSDDDDDDDQDPDQGQEREQSVADALETSTMIDDALDAHDSGAPSVEMGANTIQPKTEEVDDSSALQNKDAMAVDSQDLPEQPVEQKPKDQSHETTPTGLKTDSANPILMSATTSRSSDELSAANSAASKAMLKSIYAPIRERIAYSELDKLFLDFDDLDIARDDTKDPAIDELDPLFPPSDLASVFPDFQPYGLFDVPSPIFTSDGKKKSEKKSDRDDPNKRAEDTTYSKLVPIGKFMHCKPTLLGPLQPSKKWKNGEWVRLDDYAISAEEIPASKPVDIFSGLFGSNKPVGTQTIQLSKDRRATEIVWNSNEDALLKSLTERYPNNWSLIAECFNSTRITLSTDKRTARDCLQRYDALLGPGSQGASLDGTGVPMTPTTQMTTRGVKRLASVSAAGSSMIPNASEPRKRRRHALVHDAMRKLTRQRLATAQKNAMAQRKPLVVHDTHTEYNKLPKMSPAELGRLKAEKEARINADQAIAKRKQEELRLQQMQRMQMATANGQQAAVPHQQQVGIAQHQRISTPVSANSRLSPQQVAQAQAHLQQRNILQTQQAQPIPTPQVPAQVSQVAAQGQPAIQAPTQNGVQAANGAGTPPQLPQNGTAATTHATYVSPPRNAGTPVNSVPSATSPRPPSAQAQAALLHATQMQQAVQMHQQATARSGSNIAYYMTPSGTQYTAEQINAMRIQLMQHQAAAQAQAQAQAQQQQQQGAGQGS</sequence>
<gene>
    <name evidence="1" type="ORF">CCMSSC00406_0006411</name>
</gene>
<comment type="caution">
    <text evidence="1">The sequence shown here is derived from an EMBL/GenBank/DDBJ whole genome shotgun (WGS) entry which is preliminary data.</text>
</comment>
<reference evidence="1 2" key="1">
    <citation type="journal article" date="2021" name="Appl. Environ. Microbiol.">
        <title>Genetic linkage and physical mapping for an oyster mushroom Pleurotus cornucopiae and QTL analysis for the trait cap color.</title>
        <authorList>
            <person name="Zhang Y."/>
            <person name="Gao W."/>
            <person name="Sonnenberg A."/>
            <person name="Chen Q."/>
            <person name="Zhang J."/>
            <person name="Huang C."/>
        </authorList>
    </citation>
    <scope>NUCLEOTIDE SEQUENCE [LARGE SCALE GENOMIC DNA]</scope>
    <source>
        <strain evidence="1">CCMSSC00406</strain>
    </source>
</reference>
<organism evidence="1 2">
    <name type="scientific">Pleurotus cornucopiae</name>
    <name type="common">Cornucopia mushroom</name>
    <dbReference type="NCBI Taxonomy" id="5321"/>
    <lineage>
        <taxon>Eukaryota</taxon>
        <taxon>Fungi</taxon>
        <taxon>Dikarya</taxon>
        <taxon>Basidiomycota</taxon>
        <taxon>Agaricomycotina</taxon>
        <taxon>Agaricomycetes</taxon>
        <taxon>Agaricomycetidae</taxon>
        <taxon>Agaricales</taxon>
        <taxon>Pleurotineae</taxon>
        <taxon>Pleurotaceae</taxon>
        <taxon>Pleurotus</taxon>
    </lineage>
</organism>
<dbReference type="Proteomes" id="UP000824881">
    <property type="component" value="Unassembled WGS sequence"/>
</dbReference>
<evidence type="ECO:0000313" key="1">
    <source>
        <dbReference type="EMBL" id="KAG9225967.1"/>
    </source>
</evidence>